<keyword evidence="2" id="KW-0521">NADP</keyword>
<dbReference type="PROSITE" id="PS00061">
    <property type="entry name" value="ADH_SHORT"/>
    <property type="match status" value="1"/>
</dbReference>
<evidence type="ECO:0000256" key="4">
    <source>
        <dbReference type="RuleBase" id="RU000363"/>
    </source>
</evidence>
<dbReference type="Proteomes" id="UP000316270">
    <property type="component" value="Chromosome 10"/>
</dbReference>
<dbReference type="InterPro" id="IPR036291">
    <property type="entry name" value="NAD(P)-bd_dom_sf"/>
</dbReference>
<accession>A0A517LEP9</accession>
<evidence type="ECO:0000313" key="6">
    <source>
        <dbReference type="EMBL" id="QDS74056.1"/>
    </source>
</evidence>
<dbReference type="GO" id="GO:0004806">
    <property type="term" value="F:triacylglycerol lipase activity"/>
    <property type="evidence" value="ECO:0007669"/>
    <property type="project" value="TreeGrafter"/>
</dbReference>
<dbReference type="InterPro" id="IPR020904">
    <property type="entry name" value="Sc_DH/Rdtase_CS"/>
</dbReference>
<dbReference type="CDD" id="cd05374">
    <property type="entry name" value="17beta-HSD-like_SDR_c"/>
    <property type="match status" value="1"/>
</dbReference>
<dbReference type="PANTHER" id="PTHR44169">
    <property type="entry name" value="NADPH-DEPENDENT 1-ACYLDIHYDROXYACETONE PHOSPHATE REDUCTASE"/>
    <property type="match status" value="1"/>
</dbReference>
<organism evidence="6 7">
    <name type="scientific">Venturia effusa</name>
    <dbReference type="NCBI Taxonomy" id="50376"/>
    <lineage>
        <taxon>Eukaryota</taxon>
        <taxon>Fungi</taxon>
        <taxon>Dikarya</taxon>
        <taxon>Ascomycota</taxon>
        <taxon>Pezizomycotina</taxon>
        <taxon>Dothideomycetes</taxon>
        <taxon>Pleosporomycetidae</taxon>
        <taxon>Venturiales</taxon>
        <taxon>Venturiaceae</taxon>
        <taxon>Venturia</taxon>
    </lineage>
</organism>
<feature type="transmembrane region" description="Helical" evidence="5">
    <location>
        <begin position="250"/>
        <end position="268"/>
    </location>
</feature>
<dbReference type="EMBL" id="CP042194">
    <property type="protein sequence ID" value="QDS74056.1"/>
    <property type="molecule type" value="Genomic_DNA"/>
</dbReference>
<evidence type="ECO:0000256" key="3">
    <source>
        <dbReference type="ARBA" id="ARBA00023002"/>
    </source>
</evidence>
<dbReference type="Gene3D" id="3.40.50.720">
    <property type="entry name" value="NAD(P)-binding Rossmann-like Domain"/>
    <property type="match status" value="1"/>
</dbReference>
<evidence type="ECO:0000256" key="2">
    <source>
        <dbReference type="ARBA" id="ARBA00022857"/>
    </source>
</evidence>
<name>A0A517LEP9_9PEZI</name>
<dbReference type="PANTHER" id="PTHR44169:SF6">
    <property type="entry name" value="NADPH-DEPENDENT 1-ACYLDIHYDROXYACETONE PHOSPHATE REDUCTASE"/>
    <property type="match status" value="1"/>
</dbReference>
<gene>
    <name evidence="6" type="ORF">FKW77_009308</name>
</gene>
<dbReference type="GO" id="GO:0019433">
    <property type="term" value="P:triglyceride catabolic process"/>
    <property type="evidence" value="ECO:0007669"/>
    <property type="project" value="TreeGrafter"/>
</dbReference>
<keyword evidence="7" id="KW-1185">Reference proteome</keyword>
<dbReference type="InterPro" id="IPR002347">
    <property type="entry name" value="SDR_fam"/>
</dbReference>
<dbReference type="STRING" id="50376.A0A517LEP9"/>
<dbReference type="OrthoDB" id="2102561at2759"/>
<evidence type="ECO:0000256" key="1">
    <source>
        <dbReference type="ARBA" id="ARBA00006484"/>
    </source>
</evidence>
<evidence type="ECO:0000313" key="7">
    <source>
        <dbReference type="Proteomes" id="UP000316270"/>
    </source>
</evidence>
<dbReference type="PRINTS" id="PR00080">
    <property type="entry name" value="SDRFAMILY"/>
</dbReference>
<keyword evidence="5" id="KW-0472">Membrane</keyword>
<dbReference type="PRINTS" id="PR00081">
    <property type="entry name" value="GDHRDH"/>
</dbReference>
<protein>
    <recommendedName>
        <fullName evidence="8">NAD(P)-binding protein</fullName>
    </recommendedName>
</protein>
<dbReference type="GO" id="GO:0006654">
    <property type="term" value="P:phosphatidic acid biosynthetic process"/>
    <property type="evidence" value="ECO:0007669"/>
    <property type="project" value="TreeGrafter"/>
</dbReference>
<dbReference type="SUPFAM" id="SSF51735">
    <property type="entry name" value="NAD(P)-binding Rossmann-fold domains"/>
    <property type="match status" value="1"/>
</dbReference>
<dbReference type="GO" id="GO:0000140">
    <property type="term" value="F:acylglycerone-phosphate reductase (NADP+) activity"/>
    <property type="evidence" value="ECO:0007669"/>
    <property type="project" value="TreeGrafter"/>
</dbReference>
<proteinExistence type="inferred from homology"/>
<evidence type="ECO:0000256" key="5">
    <source>
        <dbReference type="SAM" id="Phobius"/>
    </source>
</evidence>
<keyword evidence="5" id="KW-0812">Transmembrane</keyword>
<evidence type="ECO:0008006" key="8">
    <source>
        <dbReference type="Google" id="ProtNLM"/>
    </source>
</evidence>
<keyword evidence="3" id="KW-0560">Oxidoreductase</keyword>
<comment type="similarity">
    <text evidence="1 4">Belongs to the short-chain dehydrogenases/reductases (SDR) family.</text>
</comment>
<dbReference type="AlphaFoldDB" id="A0A517LEP9"/>
<sequence length="286" mass="31433">MAPAKRTKTVLITGCSPGGIGHSLAIEFQSKGLQVLATARTKDKISNLKSKGITTLALDVDSLESIAQLKKDVERITSGKLDYLVNNAGRNYTVPATDLELSEVEATFRTNVFAVMMMCKAFAPLLIEAQGTIVQIGSVAGVMPYVFGSAYNASKAALHQYSNTLRLELKPFNVKVLTIVTGGVKSNIARTDRQLPADSIYLPITAEYERRTKHSQEVGMPNEKYAKSVVASVLGAGKGRRNIWNGNGSWLVWFATRFLPVWVFDLVFTRMFNLWKLTKANQKKLA</sequence>
<dbReference type="FunFam" id="3.40.50.720:FF:000261">
    <property type="entry name" value="NADPH-dependent 1-acyldihydroxyacetone phosphate reductase"/>
    <property type="match status" value="1"/>
</dbReference>
<dbReference type="GO" id="GO:0005811">
    <property type="term" value="C:lipid droplet"/>
    <property type="evidence" value="ECO:0007669"/>
    <property type="project" value="TreeGrafter"/>
</dbReference>
<keyword evidence="5" id="KW-1133">Transmembrane helix</keyword>
<dbReference type="Pfam" id="PF00106">
    <property type="entry name" value="adh_short"/>
    <property type="match status" value="1"/>
</dbReference>
<dbReference type="GO" id="GO:0005783">
    <property type="term" value="C:endoplasmic reticulum"/>
    <property type="evidence" value="ECO:0007669"/>
    <property type="project" value="TreeGrafter"/>
</dbReference>
<reference evidence="6 7" key="1">
    <citation type="submission" date="2019-07" db="EMBL/GenBank/DDBJ databases">
        <title>Finished genome of Venturia effusa.</title>
        <authorList>
            <person name="Young C.A."/>
            <person name="Cox M.P."/>
            <person name="Ganley A.R.D."/>
            <person name="David W.J."/>
        </authorList>
    </citation>
    <scope>NUCLEOTIDE SEQUENCE [LARGE SCALE GENOMIC DNA]</scope>
    <source>
        <strain evidence="7">albino</strain>
    </source>
</reference>